<dbReference type="AlphaFoldDB" id="A0AAJ1RAN8"/>
<dbReference type="RefSeq" id="WP_128684951.1">
    <property type="nucleotide sequence ID" value="NZ_CP029684.2"/>
</dbReference>
<evidence type="ECO:0000313" key="2">
    <source>
        <dbReference type="EMBL" id="MDN6900842.1"/>
    </source>
</evidence>
<keyword evidence="1" id="KW-1133">Transmembrane helix</keyword>
<keyword evidence="4" id="KW-1185">Reference proteome</keyword>
<feature type="transmembrane region" description="Helical" evidence="1">
    <location>
        <begin position="7"/>
        <end position="27"/>
    </location>
</feature>
<dbReference type="Proteomes" id="UP001167919">
    <property type="component" value="Unassembled WGS sequence"/>
</dbReference>
<reference evidence="3" key="3">
    <citation type="submission" date="2020-01" db="EMBL/GenBank/DDBJ databases">
        <authorList>
            <person name="Cousin F.J."/>
            <person name="Le Guellec R."/>
            <person name="Cretenet M."/>
        </authorList>
    </citation>
    <scope>NUCLEOTIDE SEQUENCE</scope>
    <source>
        <strain evidence="3">UCMA 15228</strain>
    </source>
</reference>
<name>A0AAJ1RAN8_9LACO</name>
<reference evidence="2" key="2">
    <citation type="submission" date="2019-01" db="EMBL/GenBank/DDBJ databases">
        <title>Oenococcus sicerae UCMA17102.</title>
        <authorList>
            <person name="Cousin F.J."/>
            <person name="Le Guellec R."/>
            <person name="Cretenet M."/>
        </authorList>
    </citation>
    <scope>NUCLEOTIDE SEQUENCE</scope>
    <source>
        <strain evidence="2">UCMA17102</strain>
    </source>
</reference>
<reference evidence="3 4" key="1">
    <citation type="journal article" date="2019" name="Syst. Appl. Microbiol.">
        <title>Oenococcus sicerae sp. nov., isolated from French cider.</title>
        <authorList>
            <person name="Cousin F.J."/>
            <person name="Le Guellec R."/>
            <person name="Chagnot C."/>
            <person name="Goux D."/>
            <person name="Dalmasso M."/>
            <person name="Laplace J.M."/>
            <person name="Cretenet M."/>
        </authorList>
    </citation>
    <scope>NUCLEOTIDE SEQUENCE [LARGE SCALE GENOMIC DNA]</scope>
    <source>
        <strain evidence="3 4">UCMA 15228</strain>
    </source>
</reference>
<dbReference type="EMBL" id="SDWY01000004">
    <property type="protein sequence ID" value="MDN6900842.1"/>
    <property type="molecule type" value="Genomic_DNA"/>
</dbReference>
<organism evidence="2 5">
    <name type="scientific">Oenococcus sicerae</name>
    <dbReference type="NCBI Taxonomy" id="2203724"/>
    <lineage>
        <taxon>Bacteria</taxon>
        <taxon>Bacillati</taxon>
        <taxon>Bacillota</taxon>
        <taxon>Bacilli</taxon>
        <taxon>Lactobacillales</taxon>
        <taxon>Lactobacillaceae</taxon>
        <taxon>Oenococcus</taxon>
    </lineage>
</organism>
<sequence>MSRKKSFVLVETLIALSIATLAIFFLLDLQSQQRQQITRLKIQINRQRTQLETKFYAQK</sequence>
<evidence type="ECO:0000313" key="3">
    <source>
        <dbReference type="EMBL" id="QAS69119.1"/>
    </source>
</evidence>
<evidence type="ECO:0000313" key="5">
    <source>
        <dbReference type="Proteomes" id="UP001167919"/>
    </source>
</evidence>
<proteinExistence type="predicted"/>
<protein>
    <submittedName>
        <fullName evidence="2">Uncharacterized protein</fullName>
    </submittedName>
</protein>
<gene>
    <name evidence="3" type="ORF">DLJ48_00560</name>
    <name evidence="2" type="ORF">EVC35_07575</name>
</gene>
<keyword evidence="1" id="KW-0472">Membrane</keyword>
<accession>A0AAJ1RAN8</accession>
<keyword evidence="1" id="KW-0812">Transmembrane</keyword>
<evidence type="ECO:0000313" key="4">
    <source>
        <dbReference type="Proteomes" id="UP000286907"/>
    </source>
</evidence>
<dbReference type="Proteomes" id="UP000286907">
    <property type="component" value="Chromosome"/>
</dbReference>
<dbReference type="EMBL" id="CP029684">
    <property type="protein sequence ID" value="QAS69119.1"/>
    <property type="molecule type" value="Genomic_DNA"/>
</dbReference>
<evidence type="ECO:0000256" key="1">
    <source>
        <dbReference type="SAM" id="Phobius"/>
    </source>
</evidence>